<reference evidence="1 2" key="1">
    <citation type="submission" date="2016-02" db="EMBL/GenBank/DDBJ databases">
        <title>Genome analysis of coral dinoflagellate symbionts highlights evolutionary adaptations to a symbiotic lifestyle.</title>
        <authorList>
            <person name="Aranda M."/>
            <person name="Li Y."/>
            <person name="Liew Y.J."/>
            <person name="Baumgarten S."/>
            <person name="Simakov O."/>
            <person name="Wilson M."/>
            <person name="Piel J."/>
            <person name="Ashoor H."/>
            <person name="Bougouffa S."/>
            <person name="Bajic V.B."/>
            <person name="Ryu T."/>
            <person name="Ravasi T."/>
            <person name="Bayer T."/>
            <person name="Micklem G."/>
            <person name="Kim H."/>
            <person name="Bhak J."/>
            <person name="Lajeunesse T.C."/>
            <person name="Voolstra C.R."/>
        </authorList>
    </citation>
    <scope>NUCLEOTIDE SEQUENCE [LARGE SCALE GENOMIC DNA]</scope>
    <source>
        <strain evidence="1 2">CCMP2467</strain>
    </source>
</reference>
<protein>
    <submittedName>
        <fullName evidence="1">Uncharacterized protein</fullName>
    </submittedName>
</protein>
<evidence type="ECO:0000313" key="1">
    <source>
        <dbReference type="EMBL" id="OLQ05674.1"/>
    </source>
</evidence>
<comment type="caution">
    <text evidence="1">The sequence shown here is derived from an EMBL/GenBank/DDBJ whole genome shotgun (WGS) entry which is preliminary data.</text>
</comment>
<sequence>MLPTCFPGSRGNSVDAQIEKLNEVFKEWKLKFKEGVHLTAFTRDKLQFFDATSAFPAGTWSKAADTARIMKFIVYVCELQKDNVSAGGDKILHYIYRAASAISRFMKGAGYSSFDCKRRIAVFAMLPQASITSFTPPQELPFNGCAAKSPALVLPLTSPSMMVKTIEADRAERPDGCWLRGVPRCPLPDDSSSEDGEVDGMQNDINRVMSSWQLWDPKSWKLASRISASTLKRHVTLDDMWRLELQMEKQAKVIDLLTAKTPCILGLSDRATVWFDDSDSDSDEEELRLEEQPAAAGPERVVVQWPNCAARGGGTALMAVNDGGGVLSKKQQKASTA</sequence>
<proteinExistence type="predicted"/>
<dbReference type="Proteomes" id="UP000186817">
    <property type="component" value="Unassembled WGS sequence"/>
</dbReference>
<dbReference type="EMBL" id="LSRX01000178">
    <property type="protein sequence ID" value="OLQ05674.1"/>
    <property type="molecule type" value="Genomic_DNA"/>
</dbReference>
<keyword evidence="2" id="KW-1185">Reference proteome</keyword>
<gene>
    <name evidence="1" type="ORF">AK812_SmicGene11119</name>
</gene>
<name>A0A1Q9EE21_SYMMI</name>
<evidence type="ECO:0000313" key="2">
    <source>
        <dbReference type="Proteomes" id="UP000186817"/>
    </source>
</evidence>
<dbReference type="OrthoDB" id="10332072at2759"/>
<organism evidence="1 2">
    <name type="scientific">Symbiodinium microadriaticum</name>
    <name type="common">Dinoflagellate</name>
    <name type="synonym">Zooxanthella microadriatica</name>
    <dbReference type="NCBI Taxonomy" id="2951"/>
    <lineage>
        <taxon>Eukaryota</taxon>
        <taxon>Sar</taxon>
        <taxon>Alveolata</taxon>
        <taxon>Dinophyceae</taxon>
        <taxon>Suessiales</taxon>
        <taxon>Symbiodiniaceae</taxon>
        <taxon>Symbiodinium</taxon>
    </lineage>
</organism>
<accession>A0A1Q9EE21</accession>
<dbReference type="AlphaFoldDB" id="A0A1Q9EE21"/>